<keyword evidence="1" id="KW-0812">Transmembrane</keyword>
<evidence type="ECO:0000313" key="3">
    <source>
        <dbReference type="Proteomes" id="UP000594638"/>
    </source>
</evidence>
<dbReference type="OrthoDB" id="1645757at2759"/>
<name>A0A8S0UWB3_OLEEU</name>
<dbReference type="PANTHER" id="PTHR35469">
    <property type="entry name" value="TRANSMEMBRANE PROTEIN"/>
    <property type="match status" value="1"/>
</dbReference>
<evidence type="ECO:0000256" key="1">
    <source>
        <dbReference type="SAM" id="Phobius"/>
    </source>
</evidence>
<keyword evidence="1" id="KW-0472">Membrane</keyword>
<organism evidence="2 3">
    <name type="scientific">Olea europaea subsp. europaea</name>
    <dbReference type="NCBI Taxonomy" id="158383"/>
    <lineage>
        <taxon>Eukaryota</taxon>
        <taxon>Viridiplantae</taxon>
        <taxon>Streptophyta</taxon>
        <taxon>Embryophyta</taxon>
        <taxon>Tracheophyta</taxon>
        <taxon>Spermatophyta</taxon>
        <taxon>Magnoliopsida</taxon>
        <taxon>eudicotyledons</taxon>
        <taxon>Gunneridae</taxon>
        <taxon>Pentapetalae</taxon>
        <taxon>asterids</taxon>
        <taxon>lamiids</taxon>
        <taxon>Lamiales</taxon>
        <taxon>Oleaceae</taxon>
        <taxon>Oleeae</taxon>
        <taxon>Olea</taxon>
    </lineage>
</organism>
<sequence>MEREARRKRIMEGGSDRLALISGRVHSLDPLSSPNSFSGQLSTYSTPGDNYRGHAYSASDSGINNTVFFPDHRHGGNDTSNIQSRPDIFDDGDSQVKVTKSEAKVAEVEQSEVKSVLTPLSAAKPGNEVESSLVATTDSKASYDANAKPFQKPLGNLFSLITPREINSCIITSENTRVFCSIVIAILVVLSHVNFPRKVVKSKSLIAWRPLYVVLLTDLMIVAARLALYVQRGSDKAEQDEEQRFQEDGHNWGSAIKLLEFGLVLHQTVRAVFIDCSFYVVIVVCGLSLV</sequence>
<comment type="caution">
    <text evidence="2">The sequence shown here is derived from an EMBL/GenBank/DDBJ whole genome shotgun (WGS) entry which is preliminary data.</text>
</comment>
<reference evidence="2 3" key="1">
    <citation type="submission" date="2019-12" db="EMBL/GenBank/DDBJ databases">
        <authorList>
            <person name="Alioto T."/>
            <person name="Alioto T."/>
            <person name="Gomez Garrido J."/>
        </authorList>
    </citation>
    <scope>NUCLEOTIDE SEQUENCE [LARGE SCALE GENOMIC DNA]</scope>
</reference>
<keyword evidence="1" id="KW-1133">Transmembrane helix</keyword>
<feature type="transmembrane region" description="Helical" evidence="1">
    <location>
        <begin position="178"/>
        <end position="195"/>
    </location>
</feature>
<gene>
    <name evidence="2" type="ORF">OLEA9_A106142</name>
</gene>
<dbReference type="Proteomes" id="UP000594638">
    <property type="component" value="Unassembled WGS sequence"/>
</dbReference>
<dbReference type="AlphaFoldDB" id="A0A8S0UWB3"/>
<dbReference type="EMBL" id="CACTIH010009094">
    <property type="protein sequence ID" value="CAA3023685.1"/>
    <property type="molecule type" value="Genomic_DNA"/>
</dbReference>
<proteinExistence type="predicted"/>
<dbReference type="PANTHER" id="PTHR35469:SF5">
    <property type="entry name" value="TRANSMEMBRANE PROTEIN"/>
    <property type="match status" value="1"/>
</dbReference>
<feature type="transmembrane region" description="Helical" evidence="1">
    <location>
        <begin position="207"/>
        <end position="228"/>
    </location>
</feature>
<protein>
    <submittedName>
        <fullName evidence="2">Uncharacterized protein</fullName>
    </submittedName>
</protein>
<keyword evidence="3" id="KW-1185">Reference proteome</keyword>
<evidence type="ECO:0000313" key="2">
    <source>
        <dbReference type="EMBL" id="CAA3023685.1"/>
    </source>
</evidence>
<accession>A0A8S0UWB3</accession>
<dbReference type="Gramene" id="OE9A106142T1">
    <property type="protein sequence ID" value="OE9A106142C1"/>
    <property type="gene ID" value="OE9A106142"/>
</dbReference>